<feature type="compositionally biased region" description="Basic and acidic residues" evidence="1">
    <location>
        <begin position="169"/>
        <end position="178"/>
    </location>
</feature>
<organism evidence="2 3">
    <name type="scientific">Carbonactinospora thermoautotrophica</name>
    <dbReference type="NCBI Taxonomy" id="1469144"/>
    <lineage>
        <taxon>Bacteria</taxon>
        <taxon>Bacillati</taxon>
        <taxon>Actinomycetota</taxon>
        <taxon>Actinomycetes</taxon>
        <taxon>Kitasatosporales</taxon>
        <taxon>Carbonactinosporaceae</taxon>
        <taxon>Carbonactinospora</taxon>
    </lineage>
</organism>
<evidence type="ECO:0000256" key="1">
    <source>
        <dbReference type="SAM" id="MobiDB-lite"/>
    </source>
</evidence>
<dbReference type="PATRIC" id="fig|1469144.10.peg.4684"/>
<accession>A0A132MHC3</accession>
<dbReference type="EMBL" id="LAXD01000004">
    <property type="protein sequence ID" value="KWW97260.1"/>
    <property type="molecule type" value="Genomic_DNA"/>
</dbReference>
<feature type="compositionally biased region" description="Low complexity" evidence="1">
    <location>
        <begin position="131"/>
        <end position="158"/>
    </location>
</feature>
<reference evidence="3" key="1">
    <citation type="submission" date="2015-04" db="EMBL/GenBank/DDBJ databases">
        <title>Physiological reanalysis, assessment of diazotrophy, and genome sequences of multiple isolates of Streptomyces thermoautotrophicus.</title>
        <authorList>
            <person name="MacKellar D.C."/>
            <person name="Lieber L."/>
            <person name="Norman J."/>
            <person name="Bolger A."/>
            <person name="Tobin C."/>
            <person name="Murray J.W."/>
            <person name="Chang R."/>
            <person name="Ford T."/>
            <person name="Nguyen P.Q."/>
            <person name="Woodward J."/>
            <person name="Permingeat H."/>
            <person name="Joshi N.S."/>
            <person name="Silver P.A."/>
            <person name="Usadel B."/>
            <person name="Rutherford A.W."/>
            <person name="Friesen M."/>
            <person name="Prell J."/>
        </authorList>
    </citation>
    <scope>NUCLEOTIDE SEQUENCE [LARGE SCALE GENOMIC DNA]</scope>
    <source>
        <strain evidence="3">H1</strain>
    </source>
</reference>
<evidence type="ECO:0000313" key="3">
    <source>
        <dbReference type="Proteomes" id="UP000070188"/>
    </source>
</evidence>
<comment type="caution">
    <text evidence="2">The sequence shown here is derived from an EMBL/GenBank/DDBJ whole genome shotgun (WGS) entry which is preliminary data.</text>
</comment>
<dbReference type="STRING" id="1469144.LI90_4429"/>
<gene>
    <name evidence="2" type="ORF">LI90_4429</name>
</gene>
<name>A0A132MHC3_9ACTN</name>
<sequence>MIGGVSVDADRMYAALESGFSQATDLAAPTVTVICDNATIHHSGVTTRLLAAHPRLLLVEGARYCPRDNPIRQLVRLAKIRWRVEHEDREMKHGLGLDHYQGRAWHHYLPLVTAAHAFCTLRCLDPKAQTPAWPSAKSSPPSRSCSGAGPAHAPPATAIYQRKHHHNSTHPERPDEVLPRGCTT</sequence>
<evidence type="ECO:0000313" key="2">
    <source>
        <dbReference type="EMBL" id="KWW97260.1"/>
    </source>
</evidence>
<keyword evidence="3" id="KW-1185">Reference proteome</keyword>
<protein>
    <submittedName>
        <fullName evidence="2">Transposase</fullName>
    </submittedName>
</protein>
<dbReference type="SUPFAM" id="SSF53098">
    <property type="entry name" value="Ribonuclease H-like"/>
    <property type="match status" value="1"/>
</dbReference>
<dbReference type="InterPro" id="IPR012337">
    <property type="entry name" value="RNaseH-like_sf"/>
</dbReference>
<dbReference type="Proteomes" id="UP000070188">
    <property type="component" value="Unassembled WGS sequence"/>
</dbReference>
<dbReference type="AlphaFoldDB" id="A0A132MHC3"/>
<feature type="region of interest" description="Disordered" evidence="1">
    <location>
        <begin position="130"/>
        <end position="184"/>
    </location>
</feature>
<proteinExistence type="predicted"/>